<protein>
    <submittedName>
        <fullName evidence="1">Uncharacterized protein</fullName>
    </submittedName>
</protein>
<keyword evidence="2" id="KW-1185">Reference proteome</keyword>
<reference evidence="1 2" key="1">
    <citation type="submission" date="2021-06" db="EMBL/GenBank/DDBJ databases">
        <authorList>
            <person name="Palmer J.M."/>
        </authorList>
    </citation>
    <scope>NUCLEOTIDE SEQUENCE [LARGE SCALE GENOMIC DNA]</scope>
    <source>
        <strain evidence="1 2">CL_MEX2019</strain>
        <tissue evidence="1">Muscle</tissue>
    </source>
</reference>
<evidence type="ECO:0000313" key="1">
    <source>
        <dbReference type="EMBL" id="MED6277161.1"/>
    </source>
</evidence>
<sequence length="103" mass="11378">MIEVCSDLSYCVDLFWTCSLLQCQDCMSLVHHTAVTNSRSIHSLTHIYSISITGFDTLHAQTTAGPPKEWVKEKATGTNPVGAVWCTMGILWGPPCFLSPYIN</sequence>
<gene>
    <name evidence="1" type="ORF">CHARACLAT_010507</name>
</gene>
<name>A0ABU7DQ03_9TELE</name>
<accession>A0ABU7DQ03</accession>
<proteinExistence type="predicted"/>
<comment type="caution">
    <text evidence="1">The sequence shown here is derived from an EMBL/GenBank/DDBJ whole genome shotgun (WGS) entry which is preliminary data.</text>
</comment>
<organism evidence="1 2">
    <name type="scientific">Characodon lateralis</name>
    <dbReference type="NCBI Taxonomy" id="208331"/>
    <lineage>
        <taxon>Eukaryota</taxon>
        <taxon>Metazoa</taxon>
        <taxon>Chordata</taxon>
        <taxon>Craniata</taxon>
        <taxon>Vertebrata</taxon>
        <taxon>Euteleostomi</taxon>
        <taxon>Actinopterygii</taxon>
        <taxon>Neopterygii</taxon>
        <taxon>Teleostei</taxon>
        <taxon>Neoteleostei</taxon>
        <taxon>Acanthomorphata</taxon>
        <taxon>Ovalentaria</taxon>
        <taxon>Atherinomorphae</taxon>
        <taxon>Cyprinodontiformes</taxon>
        <taxon>Goodeidae</taxon>
        <taxon>Characodon</taxon>
    </lineage>
</organism>
<dbReference type="EMBL" id="JAHUTJ010033464">
    <property type="protein sequence ID" value="MED6277161.1"/>
    <property type="molecule type" value="Genomic_DNA"/>
</dbReference>
<evidence type="ECO:0000313" key="2">
    <source>
        <dbReference type="Proteomes" id="UP001352852"/>
    </source>
</evidence>
<dbReference type="Proteomes" id="UP001352852">
    <property type="component" value="Unassembled WGS sequence"/>
</dbReference>